<keyword evidence="4" id="KW-1185">Reference proteome</keyword>
<feature type="region of interest" description="Disordered" evidence="1">
    <location>
        <begin position="95"/>
        <end position="146"/>
    </location>
</feature>
<protein>
    <submittedName>
        <fullName evidence="3">S1 RNA-binding domain-containing protein</fullName>
    </submittedName>
</protein>
<name>A0ABU4DQN0_9DEIO</name>
<feature type="compositionally biased region" description="Basic and acidic residues" evidence="1">
    <location>
        <begin position="113"/>
        <end position="126"/>
    </location>
</feature>
<dbReference type="Gene3D" id="2.40.50.140">
    <property type="entry name" value="Nucleic acid-binding proteins"/>
    <property type="match status" value="1"/>
</dbReference>
<dbReference type="Proteomes" id="UP001276150">
    <property type="component" value="Unassembled WGS sequence"/>
</dbReference>
<gene>
    <name evidence="3" type="ORF">ORD21_08800</name>
</gene>
<feature type="domain" description="S1 motif" evidence="2">
    <location>
        <begin position="21"/>
        <end position="89"/>
    </location>
</feature>
<dbReference type="InterPro" id="IPR012340">
    <property type="entry name" value="NA-bd_OB-fold"/>
</dbReference>
<evidence type="ECO:0000256" key="1">
    <source>
        <dbReference type="SAM" id="MobiDB-lite"/>
    </source>
</evidence>
<dbReference type="Pfam" id="PF00575">
    <property type="entry name" value="S1"/>
    <property type="match status" value="1"/>
</dbReference>
<dbReference type="CDD" id="cd05692">
    <property type="entry name" value="S1_RPS1_repeat_hs4"/>
    <property type="match status" value="1"/>
</dbReference>
<dbReference type="InterPro" id="IPR003029">
    <property type="entry name" value="S1_domain"/>
</dbReference>
<dbReference type="InterPro" id="IPR050437">
    <property type="entry name" value="Ribos_protein_bS1-like"/>
</dbReference>
<dbReference type="PANTHER" id="PTHR10724">
    <property type="entry name" value="30S RIBOSOMAL PROTEIN S1"/>
    <property type="match status" value="1"/>
</dbReference>
<dbReference type="EMBL" id="JAPMIV010000013">
    <property type="protein sequence ID" value="MDV6374683.1"/>
    <property type="molecule type" value="Genomic_DNA"/>
</dbReference>
<organism evidence="3 4">
    <name type="scientific">Deinococcus arenicola</name>
    <dbReference type="NCBI Taxonomy" id="2994950"/>
    <lineage>
        <taxon>Bacteria</taxon>
        <taxon>Thermotogati</taxon>
        <taxon>Deinococcota</taxon>
        <taxon>Deinococci</taxon>
        <taxon>Deinococcales</taxon>
        <taxon>Deinococcaceae</taxon>
        <taxon>Deinococcus</taxon>
    </lineage>
</organism>
<dbReference type="PROSITE" id="PS50126">
    <property type="entry name" value="S1"/>
    <property type="match status" value="1"/>
</dbReference>
<sequence length="146" mass="16278">MVYHVSHAFPRRNPLVQLDSGAVAEGRITRVTDFGAFIQFENGETGLVHISQIAHSFVRNIHDHVREGENIEVKVLGRDERGRLDLSIKELLEEPEEVPRPRAIGRQSPQFEAKLRSFMRDAKERTTTGGPKKPGGGGGGTSKRKK</sequence>
<evidence type="ECO:0000313" key="4">
    <source>
        <dbReference type="Proteomes" id="UP001276150"/>
    </source>
</evidence>
<dbReference type="RefSeq" id="WP_317640075.1">
    <property type="nucleotide sequence ID" value="NZ_JAPMIV010000013.1"/>
</dbReference>
<evidence type="ECO:0000259" key="2">
    <source>
        <dbReference type="PROSITE" id="PS50126"/>
    </source>
</evidence>
<reference evidence="3 4" key="1">
    <citation type="submission" date="2022-11" db="EMBL/GenBank/DDBJ databases">
        <title>Deinococcus ZS9-10, Low Temperature and Draught-tolerating, UV-resistant Bacteria from Continental Antarctica.</title>
        <authorList>
            <person name="Cheng L."/>
        </authorList>
    </citation>
    <scope>NUCLEOTIDE SEQUENCE [LARGE SCALE GENOMIC DNA]</scope>
    <source>
        <strain evidence="3 4">ZS9-10</strain>
    </source>
</reference>
<evidence type="ECO:0000313" key="3">
    <source>
        <dbReference type="EMBL" id="MDV6374683.1"/>
    </source>
</evidence>
<feature type="compositionally biased region" description="Gly residues" evidence="1">
    <location>
        <begin position="132"/>
        <end position="146"/>
    </location>
</feature>
<proteinExistence type="predicted"/>
<dbReference type="SUPFAM" id="SSF50249">
    <property type="entry name" value="Nucleic acid-binding proteins"/>
    <property type="match status" value="1"/>
</dbReference>
<comment type="caution">
    <text evidence="3">The sequence shown here is derived from an EMBL/GenBank/DDBJ whole genome shotgun (WGS) entry which is preliminary data.</text>
</comment>
<accession>A0ABU4DQN0</accession>
<dbReference type="SMART" id="SM00316">
    <property type="entry name" value="S1"/>
    <property type="match status" value="1"/>
</dbReference>